<dbReference type="InterPro" id="IPR024476">
    <property type="entry name" value="DUF3861"/>
</dbReference>
<organism evidence="1 2">
    <name type="scientific">Shinella pollutisoli</name>
    <dbReference type="NCBI Taxonomy" id="2250594"/>
    <lineage>
        <taxon>Bacteria</taxon>
        <taxon>Pseudomonadati</taxon>
        <taxon>Pseudomonadota</taxon>
        <taxon>Alphaproteobacteria</taxon>
        <taxon>Hyphomicrobiales</taxon>
        <taxon>Rhizobiaceae</taxon>
        <taxon>Shinella</taxon>
    </lineage>
</organism>
<sequence length="96" mass="10977">MKGNLYRITIDQLEDAKGNSVRDSSLSFDLRNHDDIFVVVQRMKDKALFSEDEATALAIGLKLFGEVMLAHRSHELFKPLLPHFGEFMKELKKGAR</sequence>
<keyword evidence="2" id="KW-1185">Reference proteome</keyword>
<evidence type="ECO:0000313" key="1">
    <source>
        <dbReference type="EMBL" id="MFC3071568.1"/>
    </source>
</evidence>
<dbReference type="Gene3D" id="3.10.20.850">
    <property type="entry name" value="Protein of unknown function DUF3861"/>
    <property type="match status" value="1"/>
</dbReference>
<accession>A0ABV7DAI2</accession>
<proteinExistence type="predicted"/>
<dbReference type="InterPro" id="IPR038194">
    <property type="entry name" value="DUF3861_sf"/>
</dbReference>
<comment type="caution">
    <text evidence="1">The sequence shown here is derived from an EMBL/GenBank/DDBJ whole genome shotgun (WGS) entry which is preliminary data.</text>
</comment>
<dbReference type="EMBL" id="JBHRSP010000001">
    <property type="protein sequence ID" value="MFC3071568.1"/>
    <property type="molecule type" value="Genomic_DNA"/>
</dbReference>
<dbReference type="Pfam" id="PF12977">
    <property type="entry name" value="DUF3861"/>
    <property type="match status" value="1"/>
</dbReference>
<protein>
    <submittedName>
        <fullName evidence="1">DUF3861 domain-containing protein</fullName>
    </submittedName>
</protein>
<evidence type="ECO:0000313" key="2">
    <source>
        <dbReference type="Proteomes" id="UP001595377"/>
    </source>
</evidence>
<reference evidence="2" key="1">
    <citation type="journal article" date="2019" name="Int. J. Syst. Evol. Microbiol.">
        <title>The Global Catalogue of Microorganisms (GCM) 10K type strain sequencing project: providing services to taxonomists for standard genome sequencing and annotation.</title>
        <authorList>
            <consortium name="The Broad Institute Genomics Platform"/>
            <consortium name="The Broad Institute Genome Sequencing Center for Infectious Disease"/>
            <person name="Wu L."/>
            <person name="Ma J."/>
        </authorList>
    </citation>
    <scope>NUCLEOTIDE SEQUENCE [LARGE SCALE GENOMIC DNA]</scope>
    <source>
        <strain evidence="2">KCTC 52677</strain>
    </source>
</reference>
<name>A0ABV7DAI2_9HYPH</name>
<dbReference type="Proteomes" id="UP001595377">
    <property type="component" value="Unassembled WGS sequence"/>
</dbReference>
<gene>
    <name evidence="1" type="ORF">ACFOHH_00450</name>
</gene>
<dbReference type="RefSeq" id="WP_257315991.1">
    <property type="nucleotide sequence ID" value="NZ_JANFDG010000016.1"/>
</dbReference>